<organism evidence="1 2">
    <name type="scientific">Dactylococcopsis salina (strain PCC 8305)</name>
    <name type="common">Myxobactron salinum</name>
    <dbReference type="NCBI Taxonomy" id="13035"/>
    <lineage>
        <taxon>Bacteria</taxon>
        <taxon>Bacillati</taxon>
        <taxon>Cyanobacteriota</taxon>
        <taxon>Cyanophyceae</taxon>
        <taxon>Nodosilineales</taxon>
        <taxon>Cymatolegaceae</taxon>
        <taxon>Dactylococcopsis</taxon>
    </lineage>
</organism>
<evidence type="ECO:0000313" key="2">
    <source>
        <dbReference type="Proteomes" id="UP000010482"/>
    </source>
</evidence>
<proteinExistence type="predicted"/>
<accession>K9YZQ3</accession>
<dbReference type="Proteomes" id="UP000010482">
    <property type="component" value="Chromosome"/>
</dbReference>
<reference evidence="1" key="1">
    <citation type="submission" date="2012-04" db="EMBL/GenBank/DDBJ databases">
        <title>Finished genome of Dactylococcopsis salina PCC 8305.</title>
        <authorList>
            <consortium name="US DOE Joint Genome Institute"/>
            <person name="Gugger M."/>
            <person name="Coursin T."/>
            <person name="Rippka R."/>
            <person name="Tandeau De Marsac N."/>
            <person name="Huntemann M."/>
            <person name="Wei C.-L."/>
            <person name="Han J."/>
            <person name="Detter J.C."/>
            <person name="Han C."/>
            <person name="Tapia R."/>
            <person name="Daligault H."/>
            <person name="Chen A."/>
            <person name="Krypides N."/>
            <person name="Mavromatis K."/>
            <person name="Markowitz V."/>
            <person name="Szeto E."/>
            <person name="Ivanova N."/>
            <person name="Ovchinnikova G."/>
            <person name="Pagani I."/>
            <person name="Pati A."/>
            <person name="Goodwin L."/>
            <person name="Peters L."/>
            <person name="Pitluck S."/>
            <person name="Woyke T."/>
            <person name="Kerfeld C."/>
        </authorList>
    </citation>
    <scope>NUCLEOTIDE SEQUENCE [LARGE SCALE GENOMIC DNA]</scope>
    <source>
        <strain evidence="1">PCC 8305</strain>
    </source>
</reference>
<keyword evidence="2" id="KW-1185">Reference proteome</keyword>
<dbReference type="AlphaFoldDB" id="K9YZQ3"/>
<gene>
    <name evidence="1" type="ORF">Dacsa_3479</name>
</gene>
<dbReference type="eggNOG" id="ENOG50337XB">
    <property type="taxonomic scope" value="Bacteria"/>
</dbReference>
<dbReference type="OrthoDB" id="488979at2"/>
<protein>
    <submittedName>
        <fullName evidence="1">Uncharacterized protein</fullName>
    </submittedName>
</protein>
<sequence>MSKNDPLIQQWQRKIQVANQNNLFCHCRDCGEEWVDSQEDATCIQCESKNIQQIACWQFPDD</sequence>
<dbReference type="RefSeq" id="WP_015230941.1">
    <property type="nucleotide sequence ID" value="NC_019780.1"/>
</dbReference>
<dbReference type="EMBL" id="CP003944">
    <property type="protein sequence ID" value="AFZ51967.1"/>
    <property type="molecule type" value="Genomic_DNA"/>
</dbReference>
<dbReference type="KEGG" id="dsl:Dacsa_3479"/>
<dbReference type="HOGENOM" id="CLU_2803165_0_0_3"/>
<evidence type="ECO:0000313" key="1">
    <source>
        <dbReference type="EMBL" id="AFZ51967.1"/>
    </source>
</evidence>
<name>K9YZQ3_DACS8</name>